<dbReference type="OrthoDB" id="385195at2157"/>
<dbReference type="EMBL" id="CP003843">
    <property type="protein sequence ID" value="AFS82602.1"/>
    <property type="molecule type" value="Genomic_DNA"/>
</dbReference>
<evidence type="ECO:0000313" key="3">
    <source>
        <dbReference type="Proteomes" id="UP000006100"/>
    </source>
</evidence>
<dbReference type="PATRIC" id="fig|1229909.8.peg.861"/>
<keyword evidence="1" id="KW-0472">Membrane</keyword>
<reference evidence="2 3" key="1">
    <citation type="journal article" date="2012" name="J. Bacteriol.">
        <title>Draft Genome Sequence of an Ammonia-Oxidizing Archaeon, "Candidatus Nitrosopumilus sediminis" AR2, from Svalbard in the Arctic Circle.</title>
        <authorList>
            <person name="Park S.J."/>
            <person name="Kim J.G."/>
            <person name="Jung M.Y."/>
            <person name="Kim S.J."/>
            <person name="Cha I.T."/>
            <person name="Ghai R."/>
            <person name="Martin-Cuadrado A.B."/>
            <person name="Rodriguez-Valera F."/>
            <person name="Rhee S.K."/>
        </authorList>
    </citation>
    <scope>NUCLEOTIDE SEQUENCE [LARGE SCALE GENOMIC DNA]</scope>
    <source>
        <strain evidence="2 3">AR2</strain>
    </source>
</reference>
<evidence type="ECO:0000256" key="1">
    <source>
        <dbReference type="SAM" id="Phobius"/>
    </source>
</evidence>
<evidence type="ECO:0000313" key="2">
    <source>
        <dbReference type="EMBL" id="AFS82602.1"/>
    </source>
</evidence>
<sequence>MKTRFLIIIGTFVIVTAFVIAYGPIVLESESRSKPLLCEKNFIQRGNECFPDISYLDPNTILIYSIHSPNQIRTTPLPPTSVIFLEKNSTVTWINESGFPVTVYEKENKWVIESIDPKMQKQITFNQTGFYEYFVQNSNDRGHGRLALVSNDTDSLPYDTKLEIARAIVEQDRDNYPIIGLGIGNAENSLGIDIDKKYLEENPDASSFFMDRYTKMIPFDVKITIEFTGPIVPTMQDN</sequence>
<accession>K0BBU2</accession>
<keyword evidence="1" id="KW-0812">Transmembrane</keyword>
<dbReference type="HOGENOM" id="CLU_1163760_0_0_2"/>
<dbReference type="GeneID" id="13697814"/>
<dbReference type="AlphaFoldDB" id="K0BBU2"/>
<keyword evidence="3" id="KW-1185">Reference proteome</keyword>
<proteinExistence type="predicted"/>
<feature type="transmembrane region" description="Helical" evidence="1">
    <location>
        <begin position="6"/>
        <end position="27"/>
    </location>
</feature>
<dbReference type="RefSeq" id="WP_014964974.1">
    <property type="nucleotide sequence ID" value="NC_018656.1"/>
</dbReference>
<dbReference type="KEGG" id="nir:NSED_03980"/>
<keyword evidence="1" id="KW-1133">Transmembrane helix</keyword>
<dbReference type="eggNOG" id="arCOG02929">
    <property type="taxonomic scope" value="Archaea"/>
</dbReference>
<dbReference type="Proteomes" id="UP000006100">
    <property type="component" value="Chromosome"/>
</dbReference>
<gene>
    <name evidence="2" type="ORF">NSED_03980</name>
</gene>
<dbReference type="STRING" id="1229909.NSED_03980"/>
<name>K0BBU2_9ARCH</name>
<protein>
    <submittedName>
        <fullName evidence="2">Uncharacterized protein</fullName>
    </submittedName>
</protein>
<organism evidence="2 3">
    <name type="scientific">Candidatus Nitrosopumilus sediminis</name>
    <dbReference type="NCBI Taxonomy" id="1229909"/>
    <lineage>
        <taxon>Archaea</taxon>
        <taxon>Nitrososphaerota</taxon>
        <taxon>Nitrososphaeria</taxon>
        <taxon>Nitrosopumilales</taxon>
        <taxon>Nitrosopumilaceae</taxon>
        <taxon>Nitrosopumilus</taxon>
    </lineage>
</organism>